<feature type="region of interest" description="Disordered" evidence="1">
    <location>
        <begin position="664"/>
        <end position="733"/>
    </location>
</feature>
<organism evidence="2 3">
    <name type="scientific">Rotaria socialis</name>
    <dbReference type="NCBI Taxonomy" id="392032"/>
    <lineage>
        <taxon>Eukaryota</taxon>
        <taxon>Metazoa</taxon>
        <taxon>Spiralia</taxon>
        <taxon>Gnathifera</taxon>
        <taxon>Rotifera</taxon>
        <taxon>Eurotatoria</taxon>
        <taxon>Bdelloidea</taxon>
        <taxon>Philodinida</taxon>
        <taxon>Philodinidae</taxon>
        <taxon>Rotaria</taxon>
    </lineage>
</organism>
<accession>A0A821S0S8</accession>
<evidence type="ECO:0000313" key="2">
    <source>
        <dbReference type="EMBL" id="CAF4849294.1"/>
    </source>
</evidence>
<comment type="caution">
    <text evidence="2">The sequence shown here is derived from an EMBL/GenBank/DDBJ whole genome shotgun (WGS) entry which is preliminary data.</text>
</comment>
<dbReference type="AlphaFoldDB" id="A0A821S0S8"/>
<evidence type="ECO:0000256" key="1">
    <source>
        <dbReference type="SAM" id="MobiDB-lite"/>
    </source>
</evidence>
<proteinExistence type="predicted"/>
<protein>
    <submittedName>
        <fullName evidence="2">Uncharacterized protein</fullName>
    </submittedName>
</protein>
<reference evidence="2" key="1">
    <citation type="submission" date="2021-02" db="EMBL/GenBank/DDBJ databases">
        <authorList>
            <person name="Nowell W R."/>
        </authorList>
    </citation>
    <scope>NUCLEOTIDE SEQUENCE</scope>
</reference>
<name>A0A821S0S8_9BILA</name>
<feature type="compositionally biased region" description="Low complexity" evidence="1">
    <location>
        <begin position="702"/>
        <end position="713"/>
    </location>
</feature>
<dbReference type="Proteomes" id="UP000663838">
    <property type="component" value="Unassembled WGS sequence"/>
</dbReference>
<sequence length="956" mass="109207">MSATNAKRKRQAPNHVPITTTQSNVLYSLLDCYEFLAPHEYSDRTIGIQAFLTRKSVGDINFSDIIDDSEKRNRQGQTTNFVAILEEKLSSLPIIDASVEKCLILSRLISFIKENETRFTSIISDIRLDMQLKMADHQTVSSAYNFRAREHEFNSRKFAQENRRLFYYSHDEIKQPPNLVYLQNRTTEHLTYIMDQMLRDPKSRQTYSNELDKILRTSFFIVDQPHSGTTPVTIYERKAPGEYTAKISVTIISLLYDFMQTHPNLLELFDIEPSLYPSSAHYKLEEPRSLSWKTCQVQTAPGGKSRTFLYAELSAITIEQALKTDTRVRFAQLLHSFKFAVKVQLNLADSKMPLVFQIPLESVRFGIGAHNNQIPQLLARVIIDDIQRISKAQLIDVKTMLKYMQRYFIHRTGVRPNECVNIFLEQELIKATNQRVNFQSIEDVYWDFLVHFVHQVEFMGKHPILSMFHADGLFLGICNSERAAEAIVQSGIASSPVIALRLNSIRVDYNVVATSSTGIKSVKPSPCAVRVDIYNDRTKKLQNRTFDTGILAADISKFVLSTHTESANRIHVLSNFNDRENGKTFLSFGEFSKYYRKFNKTKSISFNDNNNNNKILILDERANDGNVDEDISDIQSQTSNDLFPFSPNSFSSFLPMTPSLIFDNEQSSDSNSVHDYTTIPYDSQNNNVAAPQHVCSSSDRIQQQLQSQSQLQPQPQPPLQPQLQSQLQPQPQPYSYVNDQEALINIIRTQPNIAEEFMRRCGIYNVAAPTSVSQQIPQQPPIQYQTQSFPYQPSNSIGVLQQRPSLQIPLQQPQNQPLYHQQQPHIYQNQQELRMSFPQPMQQQSAPVRYQDPQRLPGSSVIHYLPNNANLSPSPRLIQPPQQFQIPTTNAPDTLPRTVVNRTNNCHLSNENSNGKATSFVQQQIPPIQTSTMLTEEQLQNIIDELTSNPATTNNN</sequence>
<gene>
    <name evidence="2" type="ORF">TOA249_LOCUS26746</name>
</gene>
<evidence type="ECO:0000313" key="3">
    <source>
        <dbReference type="Proteomes" id="UP000663838"/>
    </source>
</evidence>
<feature type="compositionally biased region" description="Polar residues" evidence="1">
    <location>
        <begin position="664"/>
        <end position="701"/>
    </location>
</feature>
<dbReference type="EMBL" id="CAJOBS010003215">
    <property type="protein sequence ID" value="CAF4849294.1"/>
    <property type="molecule type" value="Genomic_DNA"/>
</dbReference>